<evidence type="ECO:0000256" key="2">
    <source>
        <dbReference type="ARBA" id="ARBA00004906"/>
    </source>
</evidence>
<evidence type="ECO:0000313" key="8">
    <source>
        <dbReference type="Proteomes" id="UP000664859"/>
    </source>
</evidence>
<feature type="non-terminal residue" evidence="7">
    <location>
        <position position="1"/>
    </location>
</feature>
<evidence type="ECO:0000256" key="1">
    <source>
        <dbReference type="ARBA" id="ARBA00000900"/>
    </source>
</evidence>
<keyword evidence="8" id="KW-1185">Reference proteome</keyword>
<sequence>CPTCGIMYGSVIGDQPEGTMNVTTSPHMHCSGYAGAGTIVINYAFSSGIQGPKHPHPGQRYSGTSRVAYLPDTPDGRAVLALLQRCFDQRLTFTVGTSVTTGIPNCVIWNGVHHKTRTNGGVQAFGYPDPTYFERVKAELAAKGV</sequence>
<evidence type="ECO:0000256" key="4">
    <source>
        <dbReference type="ARBA" id="ARBA00022679"/>
    </source>
</evidence>
<dbReference type="InterPro" id="IPR039396">
    <property type="entry name" value="Deltex_C"/>
</dbReference>
<dbReference type="CDD" id="cd09633">
    <property type="entry name" value="Deltex_C"/>
    <property type="match status" value="1"/>
</dbReference>
<dbReference type="EC" id="2.3.2.27" evidence="3"/>
<dbReference type="GO" id="GO:0046872">
    <property type="term" value="F:metal ion binding"/>
    <property type="evidence" value="ECO:0007669"/>
    <property type="project" value="UniProtKB-KW"/>
</dbReference>
<reference evidence="7" key="1">
    <citation type="submission" date="2021-02" db="EMBL/GenBank/DDBJ databases">
        <title>First Annotated Genome of the Yellow-green Alga Tribonema minus.</title>
        <authorList>
            <person name="Mahan K.M."/>
        </authorList>
    </citation>
    <scope>NUCLEOTIDE SEQUENCE</scope>
    <source>
        <strain evidence="7">UTEX B ZZ1240</strain>
    </source>
</reference>
<dbReference type="Proteomes" id="UP000664859">
    <property type="component" value="Unassembled WGS sequence"/>
</dbReference>
<feature type="domain" description="Deltex C-terminal" evidence="6">
    <location>
        <begin position="13"/>
        <end position="145"/>
    </location>
</feature>
<comment type="catalytic activity">
    <reaction evidence="1">
        <text>S-ubiquitinyl-[E2 ubiquitin-conjugating enzyme]-L-cysteine + [acceptor protein]-L-lysine = [E2 ubiquitin-conjugating enzyme]-L-cysteine + N(6)-ubiquitinyl-[acceptor protein]-L-lysine.</text>
        <dbReference type="EC" id="2.3.2.27"/>
    </reaction>
</comment>
<evidence type="ECO:0000256" key="3">
    <source>
        <dbReference type="ARBA" id="ARBA00012483"/>
    </source>
</evidence>
<keyword evidence="4" id="KW-0808">Transferase</keyword>
<dbReference type="AlphaFoldDB" id="A0A835ZAV4"/>
<dbReference type="InterPro" id="IPR039398">
    <property type="entry name" value="Deltex_fam"/>
</dbReference>
<dbReference type="Pfam" id="PF18102">
    <property type="entry name" value="DTC"/>
    <property type="match status" value="1"/>
</dbReference>
<comment type="caution">
    <text evidence="7">The sequence shown here is derived from an EMBL/GenBank/DDBJ whole genome shotgun (WGS) entry which is preliminary data.</text>
</comment>
<proteinExistence type="predicted"/>
<dbReference type="PANTHER" id="PTHR12622">
    <property type="entry name" value="DELTEX-RELATED"/>
    <property type="match status" value="1"/>
</dbReference>
<dbReference type="InterPro" id="IPR039399">
    <property type="entry name" value="Deltex_C_sf"/>
</dbReference>
<gene>
    <name evidence="7" type="ORF">JKP88DRAFT_296909</name>
</gene>
<dbReference type="GO" id="GO:0016567">
    <property type="term" value="P:protein ubiquitination"/>
    <property type="evidence" value="ECO:0007669"/>
    <property type="project" value="UniProtKB-UniPathway"/>
</dbReference>
<dbReference type="OrthoDB" id="200848at2759"/>
<accession>A0A835ZAV4</accession>
<dbReference type="Gene3D" id="3.30.390.130">
    <property type="match status" value="1"/>
</dbReference>
<dbReference type="UniPathway" id="UPA00143"/>
<evidence type="ECO:0000259" key="6">
    <source>
        <dbReference type="Pfam" id="PF18102"/>
    </source>
</evidence>
<feature type="non-terminal residue" evidence="7">
    <location>
        <position position="145"/>
    </location>
</feature>
<organism evidence="7 8">
    <name type="scientific">Tribonema minus</name>
    <dbReference type="NCBI Taxonomy" id="303371"/>
    <lineage>
        <taxon>Eukaryota</taxon>
        <taxon>Sar</taxon>
        <taxon>Stramenopiles</taxon>
        <taxon>Ochrophyta</taxon>
        <taxon>PX clade</taxon>
        <taxon>Xanthophyceae</taxon>
        <taxon>Tribonematales</taxon>
        <taxon>Tribonemataceae</taxon>
        <taxon>Tribonema</taxon>
    </lineage>
</organism>
<dbReference type="GO" id="GO:0061630">
    <property type="term" value="F:ubiquitin protein ligase activity"/>
    <property type="evidence" value="ECO:0007669"/>
    <property type="project" value="UniProtKB-EC"/>
</dbReference>
<protein>
    <recommendedName>
        <fullName evidence="3">RING-type E3 ubiquitin transferase</fullName>
        <ecNumber evidence="3">2.3.2.27</ecNumber>
    </recommendedName>
</protein>
<dbReference type="GO" id="GO:0007219">
    <property type="term" value="P:Notch signaling pathway"/>
    <property type="evidence" value="ECO:0007669"/>
    <property type="project" value="InterPro"/>
</dbReference>
<keyword evidence="5" id="KW-0479">Metal-binding</keyword>
<evidence type="ECO:0000256" key="5">
    <source>
        <dbReference type="ARBA" id="ARBA00022723"/>
    </source>
</evidence>
<evidence type="ECO:0000313" key="7">
    <source>
        <dbReference type="EMBL" id="KAG5190997.1"/>
    </source>
</evidence>
<name>A0A835ZAV4_9STRA</name>
<comment type="pathway">
    <text evidence="2">Protein modification; protein ubiquitination.</text>
</comment>
<dbReference type="EMBL" id="JAFCMP010000024">
    <property type="protein sequence ID" value="KAG5190997.1"/>
    <property type="molecule type" value="Genomic_DNA"/>
</dbReference>